<dbReference type="EMBL" id="KZ824781">
    <property type="protein sequence ID" value="RAH83726.1"/>
    <property type="molecule type" value="Genomic_DNA"/>
</dbReference>
<feature type="compositionally biased region" description="Polar residues" evidence="1">
    <location>
        <begin position="82"/>
        <end position="92"/>
    </location>
</feature>
<feature type="compositionally biased region" description="Basic and acidic residues" evidence="1">
    <location>
        <begin position="93"/>
        <end position="104"/>
    </location>
</feature>
<sequence>MTTADADPPRGGTTVIAAAVEAGPAALVRARAVAAGAVVEETTQGIARSVVPSRDIRPEPPAERPSGSSDQEMKEADEPAPSRSTHARISNSELRERILREQLVAKRRTASSDKVGSLSHSKPSEERERDHREASRGGMA</sequence>
<dbReference type="AlphaFoldDB" id="A0A8T8X6M1"/>
<dbReference type="OrthoDB" id="4526771at2759"/>
<evidence type="ECO:0000256" key="1">
    <source>
        <dbReference type="SAM" id="MobiDB-lite"/>
    </source>
</evidence>
<keyword evidence="3" id="KW-1185">Reference proteome</keyword>
<name>A0A8T8X6M1_ASPJA</name>
<feature type="compositionally biased region" description="Basic and acidic residues" evidence="1">
    <location>
        <begin position="122"/>
        <end position="140"/>
    </location>
</feature>
<gene>
    <name evidence="2" type="ORF">BO86DRAFT_32872</name>
</gene>
<feature type="region of interest" description="Disordered" evidence="1">
    <location>
        <begin position="40"/>
        <end position="140"/>
    </location>
</feature>
<dbReference type="Proteomes" id="UP000249497">
    <property type="component" value="Unassembled WGS sequence"/>
</dbReference>
<evidence type="ECO:0000313" key="2">
    <source>
        <dbReference type="EMBL" id="RAH83726.1"/>
    </source>
</evidence>
<organism evidence="2 3">
    <name type="scientific">Aspergillus japonicus CBS 114.51</name>
    <dbReference type="NCBI Taxonomy" id="1448312"/>
    <lineage>
        <taxon>Eukaryota</taxon>
        <taxon>Fungi</taxon>
        <taxon>Dikarya</taxon>
        <taxon>Ascomycota</taxon>
        <taxon>Pezizomycotina</taxon>
        <taxon>Eurotiomycetes</taxon>
        <taxon>Eurotiomycetidae</taxon>
        <taxon>Eurotiales</taxon>
        <taxon>Aspergillaceae</taxon>
        <taxon>Aspergillus</taxon>
        <taxon>Aspergillus subgen. Circumdati</taxon>
    </lineage>
</organism>
<reference evidence="2 3" key="1">
    <citation type="submission" date="2018-02" db="EMBL/GenBank/DDBJ databases">
        <title>The genomes of Aspergillus section Nigri reveals drivers in fungal speciation.</title>
        <authorList>
            <consortium name="DOE Joint Genome Institute"/>
            <person name="Vesth T.C."/>
            <person name="Nybo J."/>
            <person name="Theobald S."/>
            <person name="Brandl J."/>
            <person name="Frisvad J.C."/>
            <person name="Nielsen K.F."/>
            <person name="Lyhne E.K."/>
            <person name="Kogle M.E."/>
            <person name="Kuo A."/>
            <person name="Riley R."/>
            <person name="Clum A."/>
            <person name="Nolan M."/>
            <person name="Lipzen A."/>
            <person name="Salamov A."/>
            <person name="Henrissat B."/>
            <person name="Wiebenga A."/>
            <person name="De vries R.P."/>
            <person name="Grigoriev I.V."/>
            <person name="Mortensen U.H."/>
            <person name="Andersen M.R."/>
            <person name="Baker S.E."/>
        </authorList>
    </citation>
    <scope>NUCLEOTIDE SEQUENCE [LARGE SCALE GENOMIC DNA]</scope>
    <source>
        <strain evidence="2 3">CBS 114.51</strain>
    </source>
</reference>
<dbReference type="RefSeq" id="XP_025529620.1">
    <property type="nucleotide sequence ID" value="XM_025668648.1"/>
</dbReference>
<proteinExistence type="predicted"/>
<feature type="compositionally biased region" description="Polar residues" evidence="1">
    <location>
        <begin position="112"/>
        <end position="121"/>
    </location>
</feature>
<protein>
    <submittedName>
        <fullName evidence="2">Uncharacterized protein</fullName>
    </submittedName>
</protein>
<evidence type="ECO:0000313" key="3">
    <source>
        <dbReference type="Proteomes" id="UP000249497"/>
    </source>
</evidence>
<dbReference type="GeneID" id="37172340"/>
<accession>A0A8T8X6M1</accession>